<evidence type="ECO:0000313" key="2">
    <source>
        <dbReference type="EMBL" id="SET22004.1"/>
    </source>
</evidence>
<evidence type="ECO:0000313" key="4">
    <source>
        <dbReference type="Proteomes" id="UP000199519"/>
    </source>
</evidence>
<dbReference type="Proteomes" id="UP000198612">
    <property type="component" value="Unassembled WGS sequence"/>
</dbReference>
<reference evidence="3 4" key="1">
    <citation type="submission" date="2016-10" db="EMBL/GenBank/DDBJ databases">
        <authorList>
            <person name="Varghese N."/>
            <person name="Submissions S."/>
        </authorList>
    </citation>
    <scope>NUCLEOTIDE SEQUENCE [LARGE SCALE GENOMIC DNA]</scope>
    <source>
        <strain evidence="1 4">WG2</strain>
        <strain evidence="2 3">WG5</strain>
    </source>
</reference>
<organism evidence="2 3">
    <name type="scientific">Halanaerobium congolense</name>
    <dbReference type="NCBI Taxonomy" id="54121"/>
    <lineage>
        <taxon>Bacteria</taxon>
        <taxon>Bacillati</taxon>
        <taxon>Bacillota</taxon>
        <taxon>Clostridia</taxon>
        <taxon>Halanaerobiales</taxon>
        <taxon>Halanaerobiaceae</taxon>
        <taxon>Halanaerobium</taxon>
    </lineage>
</organism>
<sequence length="51" mass="6031">MATSSIFDKFVIDSDEKLEILLREKNTEGRKTPYIDIDEKIKRGRKVLENF</sequence>
<keyword evidence="4" id="KW-1185">Reference proteome</keyword>
<dbReference type="EMBL" id="FNBJ01000050">
    <property type="protein sequence ID" value="SDG13242.1"/>
    <property type="molecule type" value="Genomic_DNA"/>
</dbReference>
<evidence type="ECO:0000313" key="1">
    <source>
        <dbReference type="EMBL" id="SDG13242.1"/>
    </source>
</evidence>
<name>A0A1I0CRX8_9FIRM</name>
<protein>
    <submittedName>
        <fullName evidence="2">Uncharacterized protein</fullName>
    </submittedName>
</protein>
<dbReference type="Proteomes" id="UP000199519">
    <property type="component" value="Unassembled WGS sequence"/>
</dbReference>
<proteinExistence type="predicted"/>
<gene>
    <name evidence="1" type="ORF">SAMN04488598_1507</name>
    <name evidence="2" type="ORF">SAMN04515652_14215</name>
</gene>
<evidence type="ECO:0000313" key="3">
    <source>
        <dbReference type="Proteomes" id="UP000198612"/>
    </source>
</evidence>
<dbReference type="AlphaFoldDB" id="A0A1I0CRX8"/>
<dbReference type="RefSeq" id="WP_176760086.1">
    <property type="nucleotide sequence ID" value="NZ_FNBJ01000050.1"/>
</dbReference>
<dbReference type="EMBL" id="FOHG01000042">
    <property type="protein sequence ID" value="SET22004.1"/>
    <property type="molecule type" value="Genomic_DNA"/>
</dbReference>
<accession>A0A1I0CRX8</accession>